<sequence>MRKIFRRCLAAAMSVIVAASSALSVNAAGGVQQEGSIGSLRKSGNLSMTCEETGLKFTSGTYAGEPIWFMRASGDYVFCMNKGARMHTGASYKVDNSYWNTVDANTRELIGRAFAISYDPTYGGGPDIYPCYFYTRQLLLWEMMAKPSKWNTSAGKLKGNATSMINEITAPASLLSQIKTCYNKVSAQLAYYYKETGFTSTSSNGGNTASKNVMTKNNSNKTLELTMVGYKSEIDDMFVSDLQNQANAKGLPLTFVKKDDTHIYVSMPQTDNQSITQKVSNAVFEVKRRSDSSISTYGKGALTMYKGTANGYQVLLGQAPATPKKLYFKLKADPTTPTPGPVTVKKVDAITGKALSGATFGLYDADHNLITDTSITDSNTAISGDDGIAGFTVKKDGTYYVHEITPPSEYNADSGYYALVVKDGKASSTQIVVRNTQNVQTPIGGHKYGEFDDEAGLGGCQIHVNVTYQVIDTEALAAMTAGGQTVTDPPMKDVTDDMYTTSQSDGSYSVTVPGKDPVINYVDEVPNTTTTQGGYTWAGSRTSNYVYSNDGGCTVSGTDLYNYQQKSVITVHKRDKGTGSVLVAGGTWEPATGNKPQGDSTFAGAKYQIIRVDGHDDSGRPIGEILQTLTTDNSGSASSSPLRQGVRYAIIETNAPKGYLLYDNDDYAKYHGSWYQEFVCLFNGNHADLTSSQITLLDNPSSMTGTTVTDGVVTNCDKVKSGYLHGYKFLEKDPNGNVDGDDNQGKTPAPGIVFDIYMLSATPQMNPTGALHNDTSVLYNFGISKKDGHKMTSAEIAANPYNVKGLMDTQTTDKTGEWTSRLLPYGQYIVVERDPITGYDKAAPVFQWVDTQVNWNATIKDWTVVRGGDGLGNDNGLGIEHNPPLSGSVGGKTRMDLYTDKVLRDVVNNAAYDADSYNDFLTLSDYDLCRTQYAALANADYYFGPDGSQYDNTGTLNTAAVLSKTGARKATAAEAASFAATIISNKIVMMAGADIPVIANKDMTDQDLWSYWNEIDNSDPFSTHLSEYEAAHPTAEVKTVDNLTAPLYIENQVTARHVRIQKTDSISGKIVPYSNFYFKVWDCTRKCWVTDNQTVSAALNKATVWKTDEKGNVTGNDKGGAANLADLLEWGSAGYDVYEVHVGEGYYLTDKPVHFTLDGAVDPLDQTLVVNFADAPILGNATLVKTGDGATAVTGSDGSKQFTYTNVPLPGAVYGVYAAEDITARDIDSTVRSNRNTTLNRTYSVDDKYGMHREISFTFADTLKKDALVETAMTDSKGQITTSNLYEGKYYFKELYSPVGYTLSDDRVAFEIKDTHNAAFDLNDTKLNPQEPHYIGSNTQNNSSDKTITKENLDYTAEEKRLADIKTGIATSDPLAPLEHVDCAANDTRQQAHINLLKRFVELPIAKNLDYTGATVAIKAAQNIPAVKDKDGKEVLPAAKLGDTIQTIVLKKGDNAQKVATKLLAVGGKYTATMTVTPEPDKIDLRMTTPYTFIVELPKQDDKDKTGTGSASKETEKPVVLSQTLDLTTNFLYKWNTANEQKHLKTTPDKALKDCVFGLYAAEDLTSAKDGSVIAKKDTLLSKFSFDENGKATNITYDKNGKPTGLSIDIPVGDFYVKELKTADGYTLNSEKYDLLFYPCGVGTDVNGAPDQKHSQTIEVTTTKTPLLNRPYDVPEPTPPYYPPTGPSTGDFTLTKIDKLTGSFLPGAEISLKDSTGTMHTAKTDATGKLKFTSLPTGAASWWESKAPDGYTLDSTIHTIFIAAWQTIAAELADKPSTGSFDFTKTDIADDKPLPDCVIEIKNAKTGKVVFTGKTDNTGKLVIKDIPVGDYTYQEVSAPPKYKLDTKAYPFSIKTDGQVVKAAMKDQILTGTFTFTKTDFVTAKALPNTEISIKDASTGKVVFSGKTDKDGKLVITLPVGKYTYQEVKAPANYTIDKKAYPFEIKADGEIVKAVMKDQLQTGTLEIVKTMDGVTDGQLDGIQFRVTGTAANGQKYDKTFATDSHGMIEIKGLPVGTYTIHELAGAKNKGYVLAADKTVSVKANLVASVKINNQKVKTAVTQQKPSVPAAPKTGQDSTLPYLVSFVLLGAADAMILITRKRSKSNTK</sequence>
<name>A0AA97H1V8_9FIRM</name>
<feature type="domain" description="SpaA-like prealbumin fold" evidence="5">
    <location>
        <begin position="1871"/>
        <end position="1958"/>
    </location>
</feature>
<evidence type="ECO:0000313" key="7">
    <source>
        <dbReference type="Proteomes" id="UP001300604"/>
    </source>
</evidence>
<dbReference type="PANTHER" id="PTHR36108:SF13">
    <property type="entry name" value="COLOSSIN-B-RELATED"/>
    <property type="match status" value="1"/>
</dbReference>
<evidence type="ECO:0000313" key="6">
    <source>
        <dbReference type="EMBL" id="WOC32896.1"/>
    </source>
</evidence>
<accession>A0AA97H1V8</accession>
<keyword evidence="2" id="KW-0964">Secreted</keyword>
<feature type="domain" description="SpaA-like prealbumin fold" evidence="5">
    <location>
        <begin position="1966"/>
        <end position="2054"/>
    </location>
</feature>
<dbReference type="RefSeq" id="WP_316935078.1">
    <property type="nucleotide sequence ID" value="NZ_CP135996.1"/>
</dbReference>
<feature type="chain" id="PRO_5041700581" evidence="4">
    <location>
        <begin position="28"/>
        <end position="2106"/>
    </location>
</feature>
<feature type="domain" description="SpaA-like prealbumin fold" evidence="5">
    <location>
        <begin position="1690"/>
        <end position="1774"/>
    </location>
</feature>
<dbReference type="EMBL" id="CP135996">
    <property type="protein sequence ID" value="WOC32896.1"/>
    <property type="molecule type" value="Genomic_DNA"/>
</dbReference>
<feature type="domain" description="SpaA-like prealbumin fold" evidence="5">
    <location>
        <begin position="1549"/>
        <end position="1634"/>
    </location>
</feature>
<gene>
    <name evidence="6" type="ORF">PXC00_03195</name>
</gene>
<comment type="similarity">
    <text evidence="1">Belongs to the serine-aspartate repeat-containing protein (SDr) family.</text>
</comment>
<dbReference type="Gene3D" id="2.60.40.10">
    <property type="entry name" value="Immunoglobulins"/>
    <property type="match status" value="10"/>
</dbReference>
<feature type="domain" description="SpaA-like prealbumin fold" evidence="5">
    <location>
        <begin position="600"/>
        <end position="662"/>
    </location>
</feature>
<dbReference type="Proteomes" id="UP001300604">
    <property type="component" value="Chromosome"/>
</dbReference>
<evidence type="ECO:0000256" key="1">
    <source>
        <dbReference type="ARBA" id="ARBA00007257"/>
    </source>
</evidence>
<feature type="signal peptide" evidence="4">
    <location>
        <begin position="1"/>
        <end position="27"/>
    </location>
</feature>
<proteinExistence type="inferred from homology"/>
<reference evidence="6 7" key="1">
    <citation type="submission" date="2024-06" db="EMBL/GenBank/DDBJ databases">
        <title>Caproicibacterium argilliputei sp. nov, a novel caproic acid producing anaerobic bacterium isolated from pit mud.</title>
        <authorList>
            <person name="Xia S."/>
        </authorList>
    </citation>
    <scope>NUCLEOTIDE SEQUENCE [LARGE SCALE GENOMIC DNA]</scope>
    <source>
        <strain evidence="6 7">ZCY20-5</strain>
    </source>
</reference>
<dbReference type="PANTHER" id="PTHR36108">
    <property type="entry name" value="COLOSSIN-B-RELATED"/>
    <property type="match status" value="1"/>
</dbReference>
<feature type="domain" description="SpaA-like prealbumin fold" evidence="5">
    <location>
        <begin position="1256"/>
        <end position="1325"/>
    </location>
</feature>
<evidence type="ECO:0000256" key="4">
    <source>
        <dbReference type="SAM" id="SignalP"/>
    </source>
</evidence>
<evidence type="ECO:0000259" key="5">
    <source>
        <dbReference type="Pfam" id="PF17802"/>
    </source>
</evidence>
<evidence type="ECO:0000256" key="3">
    <source>
        <dbReference type="ARBA" id="ARBA00022729"/>
    </source>
</evidence>
<organism evidence="6 7">
    <name type="scientific">Caproicibacterium argilliputei</name>
    <dbReference type="NCBI Taxonomy" id="3030016"/>
    <lineage>
        <taxon>Bacteria</taxon>
        <taxon>Bacillati</taxon>
        <taxon>Bacillota</taxon>
        <taxon>Clostridia</taxon>
        <taxon>Eubacteriales</taxon>
        <taxon>Oscillospiraceae</taxon>
        <taxon>Caproicibacterium</taxon>
    </lineage>
</organism>
<dbReference type="InterPro" id="IPR013783">
    <property type="entry name" value="Ig-like_fold"/>
</dbReference>
<dbReference type="InterPro" id="IPR041033">
    <property type="entry name" value="SpaA_PFL_dom_1"/>
</dbReference>
<keyword evidence="3 4" id="KW-0732">Signal</keyword>
<protein>
    <submittedName>
        <fullName evidence="6">SpaA isopeptide-forming pilin-related protein</fullName>
    </submittedName>
</protein>
<dbReference type="SUPFAM" id="SSF49478">
    <property type="entry name" value="Cna protein B-type domain"/>
    <property type="match status" value="2"/>
</dbReference>
<dbReference type="Pfam" id="PF17802">
    <property type="entry name" value="SpaA"/>
    <property type="match status" value="8"/>
</dbReference>
<keyword evidence="7" id="KW-1185">Reference proteome</keyword>
<feature type="domain" description="SpaA-like prealbumin fold" evidence="5">
    <location>
        <begin position="1779"/>
        <end position="1867"/>
    </location>
</feature>
<feature type="domain" description="SpaA-like prealbumin fold" evidence="5">
    <location>
        <begin position="341"/>
        <end position="429"/>
    </location>
</feature>
<evidence type="ECO:0000256" key="2">
    <source>
        <dbReference type="ARBA" id="ARBA00022525"/>
    </source>
</evidence>
<reference evidence="7" key="2">
    <citation type="submission" date="2024-06" db="EMBL/GenBank/DDBJ databases">
        <title>Caproicibacterium argilliputei sp. nov, a novel caproic acid producing anaerobic bacterium isolated from pit mud.</title>
        <authorList>
            <person name="Zeng C."/>
        </authorList>
    </citation>
    <scope>NUCLEOTIDE SEQUENCE [LARGE SCALE GENOMIC DNA]</scope>
    <source>
        <strain evidence="7">ZCY20-5</strain>
    </source>
</reference>
<reference evidence="7" key="3">
    <citation type="submission" date="2024-06" db="EMBL/GenBank/DDBJ databases">
        <authorList>
            <person name="Zeng C."/>
        </authorList>
    </citation>
    <scope>NUCLEOTIDE SEQUENCE [LARGE SCALE GENOMIC DNA]</scope>
    <source>
        <strain evidence="7">ZCY20-5</strain>
    </source>
</reference>
<dbReference type="KEGG" id="carl:PXC00_03195"/>